<evidence type="ECO:0000256" key="11">
    <source>
        <dbReference type="ARBA" id="ARBA00023284"/>
    </source>
</evidence>
<evidence type="ECO:0000256" key="5">
    <source>
        <dbReference type="ARBA" id="ARBA00022729"/>
    </source>
</evidence>
<dbReference type="PROSITE" id="PS00194">
    <property type="entry name" value="THIOREDOXIN_1"/>
    <property type="match status" value="3"/>
</dbReference>
<evidence type="ECO:0000313" key="21">
    <source>
        <dbReference type="Proteomes" id="UP000694621"/>
    </source>
</evidence>
<feature type="domain" description="Thioredoxin" evidence="19">
    <location>
        <begin position="268"/>
        <end position="402"/>
    </location>
</feature>
<evidence type="ECO:0000256" key="16">
    <source>
        <dbReference type="RuleBase" id="RU004208"/>
    </source>
</evidence>
<evidence type="ECO:0000259" key="19">
    <source>
        <dbReference type="PROSITE" id="PS51352"/>
    </source>
</evidence>
<evidence type="ECO:0000256" key="8">
    <source>
        <dbReference type="ARBA" id="ARBA00023002"/>
    </source>
</evidence>
<evidence type="ECO:0000256" key="14">
    <source>
        <dbReference type="ARBA" id="ARBA00079986"/>
    </source>
</evidence>
<dbReference type="NCBIfam" id="TIGR01126">
    <property type="entry name" value="pdi_dom"/>
    <property type="match status" value="2"/>
</dbReference>
<dbReference type="GO" id="GO:0005788">
    <property type="term" value="C:endoplasmic reticulum lumen"/>
    <property type="evidence" value="ECO:0007669"/>
    <property type="project" value="UniProtKB-SubCell"/>
</dbReference>
<feature type="region of interest" description="Disordered" evidence="17">
    <location>
        <begin position="268"/>
        <end position="295"/>
    </location>
</feature>
<feature type="domain" description="Thioredoxin" evidence="19">
    <location>
        <begin position="137"/>
        <end position="264"/>
    </location>
</feature>
<keyword evidence="10" id="KW-0413">Isomerase</keyword>
<feature type="chain" id="PRO_5034675397" description="Thioredoxin domain-containing protein 5" evidence="18">
    <location>
        <begin position="21"/>
        <end position="404"/>
    </location>
</feature>
<feature type="compositionally biased region" description="Acidic residues" evidence="17">
    <location>
        <begin position="139"/>
        <end position="148"/>
    </location>
</feature>
<dbReference type="CDD" id="cd03005">
    <property type="entry name" value="PDI_a_ERp46"/>
    <property type="match status" value="2"/>
</dbReference>
<keyword evidence="9" id="KW-1015">Disulfide bond</keyword>
<evidence type="ECO:0000256" key="6">
    <source>
        <dbReference type="ARBA" id="ARBA00022737"/>
    </source>
</evidence>
<dbReference type="InterPro" id="IPR005788">
    <property type="entry name" value="PDI_thioredoxin-like_dom"/>
</dbReference>
<evidence type="ECO:0000256" key="17">
    <source>
        <dbReference type="SAM" id="MobiDB-lite"/>
    </source>
</evidence>
<feature type="region of interest" description="Disordered" evidence="17">
    <location>
        <begin position="137"/>
        <end position="156"/>
    </location>
</feature>
<dbReference type="AlphaFoldDB" id="A0A8B9REN9"/>
<keyword evidence="5 18" id="KW-0732">Signal</keyword>
<feature type="signal peptide" evidence="18">
    <location>
        <begin position="1"/>
        <end position="20"/>
    </location>
</feature>
<evidence type="ECO:0000256" key="2">
    <source>
        <dbReference type="ARBA" id="ARBA00004319"/>
    </source>
</evidence>
<dbReference type="Pfam" id="PF00085">
    <property type="entry name" value="Thioredoxin"/>
    <property type="match status" value="3"/>
</dbReference>
<evidence type="ECO:0000313" key="20">
    <source>
        <dbReference type="Ensembl" id="ENSAMXP00005037430.1"/>
    </source>
</evidence>
<dbReference type="GO" id="GO:0003756">
    <property type="term" value="F:protein disulfide isomerase activity"/>
    <property type="evidence" value="ECO:0007669"/>
    <property type="project" value="UniProtKB-EC"/>
</dbReference>
<keyword evidence="6" id="KW-0677">Repeat</keyword>
<evidence type="ECO:0000256" key="18">
    <source>
        <dbReference type="SAM" id="SignalP"/>
    </source>
</evidence>
<comment type="catalytic activity">
    <reaction evidence="1">
        <text>Catalyzes the rearrangement of -S-S- bonds in proteins.</text>
        <dbReference type="EC" id="5.3.4.1"/>
    </reaction>
</comment>
<evidence type="ECO:0000256" key="9">
    <source>
        <dbReference type="ARBA" id="ARBA00023157"/>
    </source>
</evidence>
<organism evidence="20 21">
    <name type="scientific">Astyanax mexicanus</name>
    <name type="common">Blind cave fish</name>
    <name type="synonym">Astyanax fasciatus mexicanus</name>
    <dbReference type="NCBI Taxonomy" id="7994"/>
    <lineage>
        <taxon>Eukaryota</taxon>
        <taxon>Metazoa</taxon>
        <taxon>Chordata</taxon>
        <taxon>Craniata</taxon>
        <taxon>Vertebrata</taxon>
        <taxon>Euteleostomi</taxon>
        <taxon>Actinopterygii</taxon>
        <taxon>Neopterygii</taxon>
        <taxon>Teleostei</taxon>
        <taxon>Ostariophysi</taxon>
        <taxon>Characiformes</taxon>
        <taxon>Characoidei</taxon>
        <taxon>Acestrorhamphidae</taxon>
        <taxon>Acestrorhamphinae</taxon>
        <taxon>Astyanax</taxon>
    </lineage>
</organism>
<dbReference type="PANTHER" id="PTHR45672:SF3">
    <property type="entry name" value="THIOREDOXIN DOMAIN-CONTAINING PROTEIN 5"/>
    <property type="match status" value="1"/>
</dbReference>
<keyword evidence="7" id="KW-0256">Endoplasmic reticulum</keyword>
<dbReference type="InterPro" id="IPR051063">
    <property type="entry name" value="PDI"/>
</dbReference>
<comment type="similarity">
    <text evidence="3 16">Belongs to the protein disulfide isomerase family.</text>
</comment>
<proteinExistence type="inferred from homology"/>
<evidence type="ECO:0000256" key="3">
    <source>
        <dbReference type="ARBA" id="ARBA00006347"/>
    </source>
</evidence>
<dbReference type="PROSITE" id="PS51352">
    <property type="entry name" value="THIOREDOXIN_2"/>
    <property type="match status" value="3"/>
</dbReference>
<dbReference type="InterPro" id="IPR017937">
    <property type="entry name" value="Thioredoxin_CS"/>
</dbReference>
<dbReference type="InterPro" id="IPR013766">
    <property type="entry name" value="Thioredoxin_domain"/>
</dbReference>
<keyword evidence="8" id="KW-0560">Oxidoreductase</keyword>
<accession>A0A8B9REN9</accession>
<evidence type="ECO:0000256" key="10">
    <source>
        <dbReference type="ARBA" id="ARBA00023235"/>
    </source>
</evidence>
<dbReference type="Ensembl" id="ENSAMXT00005040787.1">
    <property type="protein sequence ID" value="ENSAMXP00005037430.1"/>
    <property type="gene ID" value="ENSAMXG00005017701.1"/>
</dbReference>
<comment type="function">
    <text evidence="12">Protein disulfide isomerase of the endoplasmic reticulum lumen involved in the formation of disulfide bonds in proteins. Can reduce insulin disulfide bonds.</text>
</comment>
<dbReference type="PANTHER" id="PTHR45672">
    <property type="entry name" value="PROTEIN DISULFIDE-ISOMERASE C17H9.14C-RELATED"/>
    <property type="match status" value="1"/>
</dbReference>
<sequence>MPRVLISSIYCVLLFGTILCDNETEEDEHAKHTYTVEMFNDAIPTAPHFVMFFAPWCGHCQRLQGTWNELADKYNSMETPPIYVVKVDCTKDTKFCSSDHGIRGYPTLKLFKPEQEAVKYQGSRDLQSLETWMLKTLQEEPEEPESEPEPPKVPEPKHGMYELTAGNFKSHISKGSHFVKFFAPWCGHCKAMAPTWEQLATSFEHSDLVKIGKLDCTQHYEVCSENQVRGYPTLLFFTDGEKVDQFRGKRDLESFKEFVDNHLADAASKDQPAAEDAKANEIPEAEEPAKPEVSSVVTLTESNFDDIVAKGVSFIKFYAPWCGHCKNLAPTWEDLSKKEFPGLTDVKIAKVDCTVERSLCNRFSVQGYPTLLIFRAGKQGEEHNGGRDLESLHSFVMKQARDEL</sequence>
<reference evidence="20" key="1">
    <citation type="submission" date="2025-08" db="UniProtKB">
        <authorList>
            <consortium name="Ensembl"/>
        </authorList>
    </citation>
    <scope>IDENTIFICATION</scope>
</reference>
<dbReference type="FunFam" id="3.40.30.10:FF:000146">
    <property type="entry name" value="Thioredoxin domain containing 5"/>
    <property type="match status" value="1"/>
</dbReference>
<evidence type="ECO:0000256" key="7">
    <source>
        <dbReference type="ARBA" id="ARBA00022824"/>
    </source>
</evidence>
<dbReference type="InterPro" id="IPR036249">
    <property type="entry name" value="Thioredoxin-like_sf"/>
</dbReference>
<dbReference type="GO" id="GO:0016491">
    <property type="term" value="F:oxidoreductase activity"/>
    <property type="evidence" value="ECO:0007669"/>
    <property type="project" value="UniProtKB-KW"/>
</dbReference>
<dbReference type="GO" id="GO:0006457">
    <property type="term" value="P:protein folding"/>
    <property type="evidence" value="ECO:0007669"/>
    <property type="project" value="TreeGrafter"/>
</dbReference>
<protein>
    <recommendedName>
        <fullName evidence="13">Thioredoxin domain-containing protein 5</fullName>
        <ecNumber evidence="4">5.3.4.1</ecNumber>
    </recommendedName>
    <alternativeName>
        <fullName evidence="15">Endoplasmic reticulum resident protein 46</fullName>
    </alternativeName>
    <alternativeName>
        <fullName evidence="14">Thioredoxin-like protein p46</fullName>
    </alternativeName>
</protein>
<name>A0A8B9REN9_ASTMX</name>
<keyword evidence="11" id="KW-0676">Redox-active center</keyword>
<dbReference type="Proteomes" id="UP000694621">
    <property type="component" value="Unplaced"/>
</dbReference>
<dbReference type="EC" id="5.3.4.1" evidence="4"/>
<dbReference type="FunFam" id="3.40.30.10:FF:000164">
    <property type="entry name" value="Thioredoxin domain containing 5"/>
    <property type="match status" value="1"/>
</dbReference>
<evidence type="ECO:0000256" key="12">
    <source>
        <dbReference type="ARBA" id="ARBA00056060"/>
    </source>
</evidence>
<evidence type="ECO:0000256" key="4">
    <source>
        <dbReference type="ARBA" id="ARBA00012723"/>
    </source>
</evidence>
<dbReference type="FunFam" id="3.40.30.10:FF:000147">
    <property type="entry name" value="Thioredoxin domain-containing protein 5"/>
    <property type="match status" value="1"/>
</dbReference>
<feature type="domain" description="Thioredoxin" evidence="19">
    <location>
        <begin position="13"/>
        <end position="133"/>
    </location>
</feature>
<evidence type="ECO:0000256" key="1">
    <source>
        <dbReference type="ARBA" id="ARBA00001182"/>
    </source>
</evidence>
<evidence type="ECO:0000256" key="13">
    <source>
        <dbReference type="ARBA" id="ARBA00068137"/>
    </source>
</evidence>
<dbReference type="PRINTS" id="PR00421">
    <property type="entry name" value="THIOREDOXIN"/>
</dbReference>
<dbReference type="SUPFAM" id="SSF52833">
    <property type="entry name" value="Thioredoxin-like"/>
    <property type="match status" value="3"/>
</dbReference>
<comment type="subcellular location">
    <subcellularLocation>
        <location evidence="2">Endoplasmic reticulum lumen</location>
    </subcellularLocation>
</comment>
<evidence type="ECO:0000256" key="15">
    <source>
        <dbReference type="ARBA" id="ARBA00080189"/>
    </source>
</evidence>
<dbReference type="Gene3D" id="3.40.30.10">
    <property type="entry name" value="Glutaredoxin"/>
    <property type="match status" value="3"/>
</dbReference>